<protein>
    <submittedName>
        <fullName evidence="1">Predicted pyrophosphatase or phosphodiesterase, AlkP superfamily</fullName>
    </submittedName>
</protein>
<gene>
    <name evidence="1" type="ORF">SAMN05192576_1757</name>
</gene>
<dbReference type="EMBL" id="FNIC01000002">
    <property type="protein sequence ID" value="SDN21488.1"/>
    <property type="molecule type" value="Genomic_DNA"/>
</dbReference>
<organism evidence="1 2">
    <name type="scientific">Nocardioides szechwanensis</name>
    <dbReference type="NCBI Taxonomy" id="1005944"/>
    <lineage>
        <taxon>Bacteria</taxon>
        <taxon>Bacillati</taxon>
        <taxon>Actinomycetota</taxon>
        <taxon>Actinomycetes</taxon>
        <taxon>Propionibacteriales</taxon>
        <taxon>Nocardioidaceae</taxon>
        <taxon>Nocardioides</taxon>
    </lineage>
</organism>
<dbReference type="Pfam" id="PF01663">
    <property type="entry name" value="Phosphodiest"/>
    <property type="match status" value="1"/>
</dbReference>
<name>A0A1G9ZJI6_9ACTN</name>
<dbReference type="InterPro" id="IPR017850">
    <property type="entry name" value="Alkaline_phosphatase_core_sf"/>
</dbReference>
<dbReference type="Gene3D" id="3.40.720.10">
    <property type="entry name" value="Alkaline Phosphatase, subunit A"/>
    <property type="match status" value="1"/>
</dbReference>
<dbReference type="Proteomes" id="UP000199004">
    <property type="component" value="Unassembled WGS sequence"/>
</dbReference>
<accession>A0A1G9ZJI6</accession>
<dbReference type="STRING" id="1005944.SAMN05192576_1757"/>
<evidence type="ECO:0000313" key="1">
    <source>
        <dbReference type="EMBL" id="SDN21488.1"/>
    </source>
</evidence>
<dbReference type="PANTHER" id="PTHR10151">
    <property type="entry name" value="ECTONUCLEOTIDE PYROPHOSPHATASE/PHOSPHODIESTERASE"/>
    <property type="match status" value="1"/>
</dbReference>
<keyword evidence="2" id="KW-1185">Reference proteome</keyword>
<dbReference type="GO" id="GO:0016787">
    <property type="term" value="F:hydrolase activity"/>
    <property type="evidence" value="ECO:0007669"/>
    <property type="project" value="UniProtKB-ARBA"/>
</dbReference>
<dbReference type="RefSeq" id="WP_170254277.1">
    <property type="nucleotide sequence ID" value="NZ_BKAE01000007.1"/>
</dbReference>
<proteinExistence type="predicted"/>
<dbReference type="PANTHER" id="PTHR10151:SF120">
    <property type="entry name" value="BIS(5'-ADENOSYL)-TRIPHOSPHATASE"/>
    <property type="match status" value="1"/>
</dbReference>
<dbReference type="SUPFAM" id="SSF53649">
    <property type="entry name" value="Alkaline phosphatase-like"/>
    <property type="match status" value="1"/>
</dbReference>
<dbReference type="AlphaFoldDB" id="A0A1G9ZJI6"/>
<evidence type="ECO:0000313" key="2">
    <source>
        <dbReference type="Proteomes" id="UP000199004"/>
    </source>
</evidence>
<sequence>MCGSLPCSPSGSGHGESPFAAGLAEIRAGRRTLLKVGGAGLAFSTAVGGAAEASAAVPAGNRKRAYVLVVDGCSPGEIDGGQTPNLKALRDGGFHFPRASSMPVMETIPNHVMMMTGMRPDRTGVPSNSIYDRGLGEVRTMDRARDIKVDTVIQRLNRNGYKTGTVLSKEYLYGVFGARATHRWEPAPIVPISGHAPDEFTMQAATSMLQEFDPHLMFVNLGDIDRYGHTDFTGSSVQFSRRAALQKTDGLVGDFIELLKSTGRWRHSIVIVLADHSMDWSRSDRVISLQSSMDADPLLAGKVQIAANGGADLLYWTGSAGTKERAIKRMRSIALATPGVLSAPRRTDDWLRLGPNAGDVVVFCQAGWRFSDPDPVADNPIPGNHGHPATRPIPFFISGGHPRVPRRKASSAHARTVDVAPTLASFFGVGKPKKGWDGFARL</sequence>
<reference evidence="1 2" key="1">
    <citation type="submission" date="2016-10" db="EMBL/GenBank/DDBJ databases">
        <authorList>
            <person name="de Groot N.N."/>
        </authorList>
    </citation>
    <scope>NUCLEOTIDE SEQUENCE [LARGE SCALE GENOMIC DNA]</scope>
    <source>
        <strain evidence="1 2">CGMCC 1.11147</strain>
    </source>
</reference>
<dbReference type="InterPro" id="IPR002591">
    <property type="entry name" value="Phosphodiest/P_Trfase"/>
</dbReference>